<evidence type="ECO:0008006" key="3">
    <source>
        <dbReference type="Google" id="ProtNLM"/>
    </source>
</evidence>
<accession>A0A2H3ARN2</accession>
<evidence type="ECO:0000313" key="1">
    <source>
        <dbReference type="EMBL" id="PBK61431.1"/>
    </source>
</evidence>
<dbReference type="AlphaFoldDB" id="A0A2H3ARN2"/>
<organism evidence="1 2">
    <name type="scientific">Armillaria solidipes</name>
    <dbReference type="NCBI Taxonomy" id="1076256"/>
    <lineage>
        <taxon>Eukaryota</taxon>
        <taxon>Fungi</taxon>
        <taxon>Dikarya</taxon>
        <taxon>Basidiomycota</taxon>
        <taxon>Agaricomycotina</taxon>
        <taxon>Agaricomycetes</taxon>
        <taxon>Agaricomycetidae</taxon>
        <taxon>Agaricales</taxon>
        <taxon>Marasmiineae</taxon>
        <taxon>Physalacriaceae</taxon>
        <taxon>Armillaria</taxon>
    </lineage>
</organism>
<protein>
    <recommendedName>
        <fullName evidence="3">F-box domain-containing protein</fullName>
    </recommendedName>
</protein>
<sequence>MTSTSPIQSSFPIELIEEILDHVNCLPAKDIQSILRHSSGGYNNGRVATLASCSLVCRTWLPRSRFHLFRSVYLRLDNHASFLPLITSPFCSFLNSVLELVLSDEYKDGTIYSGCEDPEGDDYWIHKVLPNFALSLFADVRLLTIHAARFDYMSEEDFAKTLNRLSGPTTITHLAIRYCVFWTQDHLIQALSSIKSLAAVWLCCPTLRTIPERDDKTQSPLSTLPVSVSSLMINIDSAQNIVWMARIISVTGASLKRLNIRLWPRMVTWDSCMDGFYNALNFDCHPNLEIIAFDSLSLGTRADGLEGRMKNRHVPVILRKITTSSIREVILTLAGNNSRLEDPDDLDSLDLESMGEILRQKNYSKLEVLALLRVDCHIRPKVTRILAERMRGLNQPISLYMSNERGMIMLGLFGW</sequence>
<proteinExistence type="predicted"/>
<dbReference type="Proteomes" id="UP000218334">
    <property type="component" value="Unassembled WGS sequence"/>
</dbReference>
<reference evidence="2" key="1">
    <citation type="journal article" date="2017" name="Nat. Ecol. Evol.">
        <title>Genome expansion and lineage-specific genetic innovations in the forest pathogenic fungi Armillaria.</title>
        <authorList>
            <person name="Sipos G."/>
            <person name="Prasanna A.N."/>
            <person name="Walter M.C."/>
            <person name="O'Connor E."/>
            <person name="Balint B."/>
            <person name="Krizsan K."/>
            <person name="Kiss B."/>
            <person name="Hess J."/>
            <person name="Varga T."/>
            <person name="Slot J."/>
            <person name="Riley R."/>
            <person name="Boka B."/>
            <person name="Rigling D."/>
            <person name="Barry K."/>
            <person name="Lee J."/>
            <person name="Mihaltcheva S."/>
            <person name="LaButti K."/>
            <person name="Lipzen A."/>
            <person name="Waldron R."/>
            <person name="Moloney N.M."/>
            <person name="Sperisen C."/>
            <person name="Kredics L."/>
            <person name="Vagvoelgyi C."/>
            <person name="Patrignani A."/>
            <person name="Fitzpatrick D."/>
            <person name="Nagy I."/>
            <person name="Doyle S."/>
            <person name="Anderson J.B."/>
            <person name="Grigoriev I.V."/>
            <person name="Gueldener U."/>
            <person name="Muensterkoetter M."/>
            <person name="Nagy L.G."/>
        </authorList>
    </citation>
    <scope>NUCLEOTIDE SEQUENCE [LARGE SCALE GENOMIC DNA]</scope>
    <source>
        <strain evidence="2">28-4</strain>
    </source>
</reference>
<evidence type="ECO:0000313" key="2">
    <source>
        <dbReference type="Proteomes" id="UP000218334"/>
    </source>
</evidence>
<gene>
    <name evidence="1" type="ORF">ARMSODRAFT_1008795</name>
</gene>
<dbReference type="EMBL" id="KZ293476">
    <property type="protein sequence ID" value="PBK61431.1"/>
    <property type="molecule type" value="Genomic_DNA"/>
</dbReference>
<keyword evidence="2" id="KW-1185">Reference proteome</keyword>
<name>A0A2H3ARN2_9AGAR</name>